<evidence type="ECO:0000313" key="2">
    <source>
        <dbReference type="Proteomes" id="UP000062043"/>
    </source>
</evidence>
<proteinExistence type="predicted"/>
<name>A0A0X1KJC0_9EURY</name>
<evidence type="ECO:0000313" key="1">
    <source>
        <dbReference type="EMBL" id="AJC71322.1"/>
    </source>
</evidence>
<keyword evidence="2" id="KW-1185">Reference proteome</keyword>
<accession>A0A0X1KJC0</accession>
<reference evidence="1 2" key="1">
    <citation type="submission" date="2014-01" db="EMBL/GenBank/DDBJ databases">
        <title>Genome sequencing of Thermococcus guaymasensis.</title>
        <authorList>
            <person name="Zhang X."/>
            <person name="Alvare G."/>
            <person name="Fristensky B."/>
            <person name="Chen L."/>
            <person name="Suen T."/>
            <person name="Chen Q."/>
            <person name="Ma K."/>
        </authorList>
    </citation>
    <scope>NUCLEOTIDE SEQUENCE [LARGE SCALE GENOMIC DNA]</scope>
    <source>
        <strain evidence="1 2">DSM 11113</strain>
    </source>
</reference>
<dbReference type="OrthoDB" id="98457at2157"/>
<sequence length="289" mass="32650">MEFELRRMNVFFPASLELQEELLKAGLKVPYDKETGKKTPVPVVSSSREGRKLRRERLLKAGDFEVRDKFAVIPGETSTIEFDVTEKGFLVLRPKPIEYHLEELGFLSVPPRIWGTWASFSLPFSAYEEIVDGLSEFKGDGNGIYTASNGSRGRIEVYAYKGRTRKDLGIPVFGYSLGLHDLTLAEEYLREKAEENGVPEERLRYLKLGLKKKKETKAGLKVGIVWENGSPVEITLKLSTTAPRVRIQGLYGELVGKSRGELTRTDDWYIVVHASDFVNALERVRGTFG</sequence>
<dbReference type="GeneID" id="27134709"/>
<dbReference type="KEGG" id="tgy:X802_03445"/>
<dbReference type="PATRIC" id="fig|1432656.3.peg.664"/>
<dbReference type="RefSeq" id="WP_062371005.1">
    <property type="nucleotide sequence ID" value="NZ_CP007140.1"/>
</dbReference>
<dbReference type="STRING" id="1432656.X802_03445"/>
<protein>
    <submittedName>
        <fullName evidence="1">PhoI</fullName>
    </submittedName>
</protein>
<dbReference type="AlphaFoldDB" id="A0A0X1KJC0"/>
<gene>
    <name evidence="1" type="ORF">X802_03445</name>
</gene>
<organism evidence="1 2">
    <name type="scientific">Thermococcus guaymasensis DSM 11113</name>
    <dbReference type="NCBI Taxonomy" id="1432656"/>
    <lineage>
        <taxon>Archaea</taxon>
        <taxon>Methanobacteriati</taxon>
        <taxon>Methanobacteriota</taxon>
        <taxon>Thermococci</taxon>
        <taxon>Thermococcales</taxon>
        <taxon>Thermococcaceae</taxon>
        <taxon>Thermococcus</taxon>
    </lineage>
</organism>
<dbReference type="EMBL" id="CP007140">
    <property type="protein sequence ID" value="AJC71322.1"/>
    <property type="molecule type" value="Genomic_DNA"/>
</dbReference>
<dbReference type="Proteomes" id="UP000062043">
    <property type="component" value="Chromosome"/>
</dbReference>